<comment type="subcellular location">
    <subcellularLocation>
        <location evidence="7">Cell inner membrane</location>
        <topology evidence="7">Single-pass membrane protein</topology>
    </subcellularLocation>
</comment>
<dbReference type="Gene3D" id="3.30.1490.480">
    <property type="entry name" value="Endolytic murein transglycosylase"/>
    <property type="match status" value="1"/>
</dbReference>
<name>A0A0F5MNM4_9RICK</name>
<evidence type="ECO:0000256" key="1">
    <source>
        <dbReference type="ARBA" id="ARBA00022475"/>
    </source>
</evidence>
<keyword evidence="6 7" id="KW-0961">Cell wall biogenesis/degradation</keyword>
<feature type="transmembrane region" description="Helical" evidence="7">
    <location>
        <begin position="6"/>
        <end position="27"/>
    </location>
</feature>
<evidence type="ECO:0000256" key="2">
    <source>
        <dbReference type="ARBA" id="ARBA00022692"/>
    </source>
</evidence>
<evidence type="ECO:0000313" key="9">
    <source>
        <dbReference type="Proteomes" id="UP000033358"/>
    </source>
</evidence>
<comment type="caution">
    <text evidence="8">The sequence shown here is derived from an EMBL/GenBank/DDBJ whole genome shotgun (WGS) entry which is preliminary data.</text>
</comment>
<evidence type="ECO:0000256" key="5">
    <source>
        <dbReference type="ARBA" id="ARBA00023239"/>
    </source>
</evidence>
<dbReference type="Pfam" id="PF02618">
    <property type="entry name" value="YceG"/>
    <property type="match status" value="1"/>
</dbReference>
<accession>A0A0F5MNM4</accession>
<keyword evidence="9" id="KW-1185">Reference proteome</keyword>
<dbReference type="PATRIC" id="fig|1607817.3.peg.608"/>
<dbReference type="HAMAP" id="MF_02065">
    <property type="entry name" value="MltG"/>
    <property type="match status" value="1"/>
</dbReference>
<evidence type="ECO:0000256" key="4">
    <source>
        <dbReference type="ARBA" id="ARBA00023136"/>
    </source>
</evidence>
<dbReference type="GO" id="GO:0009252">
    <property type="term" value="P:peptidoglycan biosynthetic process"/>
    <property type="evidence" value="ECO:0007669"/>
    <property type="project" value="UniProtKB-UniRule"/>
</dbReference>
<dbReference type="GO" id="GO:0071555">
    <property type="term" value="P:cell wall organization"/>
    <property type="evidence" value="ECO:0007669"/>
    <property type="project" value="UniProtKB-KW"/>
</dbReference>
<dbReference type="EC" id="4.2.2.29" evidence="7"/>
<evidence type="ECO:0000256" key="7">
    <source>
        <dbReference type="HAMAP-Rule" id="MF_02065"/>
    </source>
</evidence>
<keyword evidence="2 7" id="KW-0812">Transmembrane</keyword>
<dbReference type="Proteomes" id="UP000033358">
    <property type="component" value="Unassembled WGS sequence"/>
</dbReference>
<evidence type="ECO:0000256" key="6">
    <source>
        <dbReference type="ARBA" id="ARBA00023316"/>
    </source>
</evidence>
<dbReference type="GO" id="GO:0008932">
    <property type="term" value="F:lytic endotransglycosylase activity"/>
    <property type="evidence" value="ECO:0007669"/>
    <property type="project" value="UniProtKB-UniRule"/>
</dbReference>
<feature type="site" description="Important for catalytic activity" evidence="7">
    <location>
        <position position="200"/>
    </location>
</feature>
<keyword evidence="4 7" id="KW-0472">Membrane</keyword>
<keyword evidence="5 7" id="KW-0456">Lyase</keyword>
<evidence type="ECO:0000313" key="8">
    <source>
        <dbReference type="EMBL" id="KKB96286.1"/>
    </source>
</evidence>
<comment type="similarity">
    <text evidence="7">Belongs to the transglycosylase MltG family.</text>
</comment>
<dbReference type="CDD" id="cd08010">
    <property type="entry name" value="MltG_like"/>
    <property type="match status" value="1"/>
</dbReference>
<keyword evidence="3 7" id="KW-1133">Transmembrane helix</keyword>
<proteinExistence type="inferred from homology"/>
<dbReference type="EMBL" id="JYHA01000093">
    <property type="protein sequence ID" value="KKB96286.1"/>
    <property type="molecule type" value="Genomic_DNA"/>
</dbReference>
<gene>
    <name evidence="7" type="primary">mltG</name>
    <name evidence="8" type="ORF">SZ25_00608</name>
</gene>
<reference evidence="8 9" key="1">
    <citation type="submission" date="2015-02" db="EMBL/GenBank/DDBJ databases">
        <title>Single cell genomics of a rare environmental alphaproteobacterium provides unique insights into Rickettsiaceae evolution.</title>
        <authorList>
            <person name="Martijn J."/>
            <person name="Schulz F."/>
            <person name="Zaremba-Niedzwiedzka K."/>
            <person name="Viklund J."/>
            <person name="Stepanauskas R."/>
            <person name="Andersson S.G.E."/>
            <person name="Horn M."/>
            <person name="Guy L."/>
            <person name="Ettema T.J.G."/>
        </authorList>
    </citation>
    <scope>NUCLEOTIDE SEQUENCE [LARGE SCALE GENOMIC DNA]</scope>
    <source>
        <strain evidence="8 9">SCGC AAA041-L04</strain>
    </source>
</reference>
<sequence length="319" mass="35962">MIRHFLIGSFIVLSVILTLSSGLYVFLNMKGPLLQDKIIILHKGESLKDFSEKLAQEKIIEHPKTMLFAMRLVNSYNRIKAGEYMLHSSTGMGKILNTLVEGKSIIHKLTIAEGTTTKQILDRINAETILTGEIEEEIPEGALLPETYFFTYGDTKEGIIKRMRDNMDQALDYLWENRKVNAVIKTKEEALVLASIIEKETGLSSERKKVSAVFINRLNKHMKLQADPTTIYGVTLGKYELTRELSRKDLASNSPYNTYHVYGLPPTPITNPGRASIEAALNPDETNDIFFVADGTGGHKFSSNLKEHNNNVRSFRNNQ</sequence>
<keyword evidence="1 7" id="KW-1003">Cell membrane</keyword>
<dbReference type="AlphaFoldDB" id="A0A0F5MNM4"/>
<dbReference type="Gene3D" id="3.30.160.60">
    <property type="entry name" value="Classic Zinc Finger"/>
    <property type="match status" value="1"/>
</dbReference>
<dbReference type="InterPro" id="IPR003770">
    <property type="entry name" value="MLTG-like"/>
</dbReference>
<dbReference type="PANTHER" id="PTHR30518">
    <property type="entry name" value="ENDOLYTIC MUREIN TRANSGLYCOSYLASE"/>
    <property type="match status" value="1"/>
</dbReference>
<comment type="function">
    <text evidence="7">Functions as a peptidoglycan terminase that cleaves nascent peptidoglycan strands endolytically to terminate their elongation.</text>
</comment>
<comment type="catalytic activity">
    <reaction evidence="7">
        <text>a peptidoglycan chain = a peptidoglycan chain with N-acetyl-1,6-anhydromuramyl-[peptide] at the reducing end + a peptidoglycan chain with N-acetylglucosamine at the non-reducing end.</text>
        <dbReference type="EC" id="4.2.2.29"/>
    </reaction>
</comment>
<keyword evidence="7" id="KW-0997">Cell inner membrane</keyword>
<organism evidence="8 9">
    <name type="scientific">Candidatus Arcanibacter lacustris</name>
    <dbReference type="NCBI Taxonomy" id="1607817"/>
    <lineage>
        <taxon>Bacteria</taxon>
        <taxon>Pseudomonadati</taxon>
        <taxon>Pseudomonadota</taxon>
        <taxon>Alphaproteobacteria</taxon>
        <taxon>Rickettsiales</taxon>
        <taxon>Candidatus Arcanibacter</taxon>
    </lineage>
</organism>
<dbReference type="PANTHER" id="PTHR30518:SF2">
    <property type="entry name" value="ENDOLYTIC MUREIN TRANSGLYCOSYLASE"/>
    <property type="match status" value="1"/>
</dbReference>
<protein>
    <recommendedName>
        <fullName evidence="7">Endolytic murein transglycosylase</fullName>
        <ecNumber evidence="7">4.2.2.29</ecNumber>
    </recommendedName>
    <alternativeName>
        <fullName evidence="7">Peptidoglycan lytic transglycosylase</fullName>
    </alternativeName>
    <alternativeName>
        <fullName evidence="7">Peptidoglycan polymerization terminase</fullName>
    </alternativeName>
</protein>
<dbReference type="GO" id="GO:0005886">
    <property type="term" value="C:plasma membrane"/>
    <property type="evidence" value="ECO:0007669"/>
    <property type="project" value="UniProtKB-SubCell"/>
</dbReference>
<dbReference type="NCBIfam" id="TIGR00247">
    <property type="entry name" value="endolytic transglycosylase MltG"/>
    <property type="match status" value="1"/>
</dbReference>
<evidence type="ECO:0000256" key="3">
    <source>
        <dbReference type="ARBA" id="ARBA00022989"/>
    </source>
</evidence>